<feature type="transmembrane region" description="Helical" evidence="5">
    <location>
        <begin position="274"/>
        <end position="294"/>
    </location>
</feature>
<proteinExistence type="predicted"/>
<dbReference type="GO" id="GO:0005886">
    <property type="term" value="C:plasma membrane"/>
    <property type="evidence" value="ECO:0007669"/>
    <property type="project" value="UniProtKB-SubCell"/>
</dbReference>
<evidence type="ECO:0000256" key="4">
    <source>
        <dbReference type="ARBA" id="ARBA00023136"/>
    </source>
</evidence>
<dbReference type="RefSeq" id="WP_185275411.1">
    <property type="nucleotide sequence ID" value="NZ_CP043641.1"/>
</dbReference>
<evidence type="ECO:0000259" key="6">
    <source>
        <dbReference type="PROSITE" id="PS50850"/>
    </source>
</evidence>
<evidence type="ECO:0000256" key="5">
    <source>
        <dbReference type="SAM" id="Phobius"/>
    </source>
</evidence>
<dbReference type="InterPro" id="IPR011701">
    <property type="entry name" value="MFS"/>
</dbReference>
<feature type="transmembrane region" description="Helical" evidence="5">
    <location>
        <begin position="91"/>
        <end position="111"/>
    </location>
</feature>
<dbReference type="KEGG" id="lse:F1C12_13155"/>
<keyword evidence="3 5" id="KW-1133">Transmembrane helix</keyword>
<dbReference type="PANTHER" id="PTHR23542:SF1">
    <property type="entry name" value="MAJOR FACILITATOR SUPERFAMILY (MFS) PROFILE DOMAIN-CONTAINING PROTEIN"/>
    <property type="match status" value="1"/>
</dbReference>
<evidence type="ECO:0000256" key="1">
    <source>
        <dbReference type="ARBA" id="ARBA00004651"/>
    </source>
</evidence>
<name>A0A7G6YBW4_9MICO</name>
<dbReference type="InterPro" id="IPR036259">
    <property type="entry name" value="MFS_trans_sf"/>
</dbReference>
<feature type="transmembrane region" description="Helical" evidence="5">
    <location>
        <begin position="359"/>
        <end position="383"/>
    </location>
</feature>
<dbReference type="Gene3D" id="1.20.1250.20">
    <property type="entry name" value="MFS general substrate transporter like domains"/>
    <property type="match status" value="1"/>
</dbReference>
<feature type="domain" description="Major facilitator superfamily (MFS) profile" evidence="6">
    <location>
        <begin position="237"/>
        <end position="423"/>
    </location>
</feature>
<gene>
    <name evidence="7" type="ORF">F1C12_13155</name>
</gene>
<accession>A0A7G6YBW4</accession>
<comment type="subcellular location">
    <subcellularLocation>
        <location evidence="1">Cell membrane</location>
        <topology evidence="1">Multi-pass membrane protein</topology>
    </subcellularLocation>
</comment>
<feature type="transmembrane region" description="Helical" evidence="5">
    <location>
        <begin position="301"/>
        <end position="320"/>
    </location>
</feature>
<dbReference type="Proteomes" id="UP000515511">
    <property type="component" value="Chromosome"/>
</dbReference>
<keyword evidence="4 5" id="KW-0472">Membrane</keyword>
<feature type="transmembrane region" description="Helical" evidence="5">
    <location>
        <begin position="389"/>
        <end position="412"/>
    </location>
</feature>
<sequence length="423" mass="43241">MTRPDTTRAGVAREPEPPTTLVRAAGFSYFPVALLARLPYAMMVVGVLTLVVSARGELSLGGLTSAMVGLGTAIFGPLIGAAADRIGQRGVVLAAGIANSVVLLAMAWVVFSPAPDALVLLVAFLIGATAPQVSPMSRSRLVGIIASRLPGDRHAAVLNGTMAYESAADEVVFVFGPFIVGLLATTLNPAAPIIGAAVLTVLFVTAFALHRSGSFRPTAEDGLPVRQAPARELFRPGLIAVTVGVLGMGLFFGSMLTALTSFLSDFGHPEQAGLVYGVMGVGSAALALGVAWFPLRFALRWRWLTFAGILALSTAALPFATTVPAMILVLLIAGFGVGPTLVTQYSFGAERSPIGRSATVMTILGSAVIVGQSASSALVGALAQSAGTHAAMFAPVASALIVLGAGLANVFITGRRPAPTRAR</sequence>
<feature type="transmembrane region" description="Helical" evidence="5">
    <location>
        <begin position="117"/>
        <end position="134"/>
    </location>
</feature>
<keyword evidence="2 5" id="KW-0812">Transmembrane</keyword>
<dbReference type="Pfam" id="PF07690">
    <property type="entry name" value="MFS_1"/>
    <property type="match status" value="1"/>
</dbReference>
<dbReference type="GO" id="GO:0022857">
    <property type="term" value="F:transmembrane transporter activity"/>
    <property type="evidence" value="ECO:0007669"/>
    <property type="project" value="InterPro"/>
</dbReference>
<dbReference type="PANTHER" id="PTHR23542">
    <property type="match status" value="1"/>
</dbReference>
<evidence type="ECO:0000256" key="2">
    <source>
        <dbReference type="ARBA" id="ARBA00022692"/>
    </source>
</evidence>
<organism evidence="7 8">
    <name type="scientific">Leifsonia shinshuensis</name>
    <dbReference type="NCBI Taxonomy" id="150026"/>
    <lineage>
        <taxon>Bacteria</taxon>
        <taxon>Bacillati</taxon>
        <taxon>Actinomycetota</taxon>
        <taxon>Actinomycetes</taxon>
        <taxon>Micrococcales</taxon>
        <taxon>Microbacteriaceae</taxon>
        <taxon>Leifsonia</taxon>
    </lineage>
</organism>
<feature type="transmembrane region" description="Helical" evidence="5">
    <location>
        <begin position="29"/>
        <end position="52"/>
    </location>
</feature>
<evidence type="ECO:0000256" key="3">
    <source>
        <dbReference type="ARBA" id="ARBA00022989"/>
    </source>
</evidence>
<feature type="transmembrane region" description="Helical" evidence="5">
    <location>
        <begin position="58"/>
        <end position="79"/>
    </location>
</feature>
<dbReference type="SUPFAM" id="SSF103473">
    <property type="entry name" value="MFS general substrate transporter"/>
    <property type="match status" value="1"/>
</dbReference>
<reference evidence="8" key="1">
    <citation type="submission" date="2019-09" db="EMBL/GenBank/DDBJ databases">
        <title>Antimicrobial potential of Antarctic Bacteria.</title>
        <authorList>
            <person name="Benaud N."/>
            <person name="Edwards R.J."/>
            <person name="Ferrari B.C."/>
        </authorList>
    </citation>
    <scope>NUCLEOTIDE SEQUENCE [LARGE SCALE GENOMIC DNA]</scope>
    <source>
        <strain evidence="8">INR9</strain>
    </source>
</reference>
<feature type="transmembrane region" description="Helical" evidence="5">
    <location>
        <begin position="326"/>
        <end position="347"/>
    </location>
</feature>
<evidence type="ECO:0000313" key="8">
    <source>
        <dbReference type="Proteomes" id="UP000515511"/>
    </source>
</evidence>
<feature type="transmembrane region" description="Helical" evidence="5">
    <location>
        <begin position="238"/>
        <end position="262"/>
    </location>
</feature>
<evidence type="ECO:0000313" key="7">
    <source>
        <dbReference type="EMBL" id="QNE35979.1"/>
    </source>
</evidence>
<dbReference type="PROSITE" id="PS50850">
    <property type="entry name" value="MFS"/>
    <property type="match status" value="1"/>
</dbReference>
<feature type="transmembrane region" description="Helical" evidence="5">
    <location>
        <begin position="190"/>
        <end position="209"/>
    </location>
</feature>
<protein>
    <submittedName>
        <fullName evidence="7">MFS transporter</fullName>
    </submittedName>
</protein>
<dbReference type="AlphaFoldDB" id="A0A7G6YBW4"/>
<feature type="transmembrane region" description="Helical" evidence="5">
    <location>
        <begin position="167"/>
        <end position="184"/>
    </location>
</feature>
<dbReference type="InterPro" id="IPR020846">
    <property type="entry name" value="MFS_dom"/>
</dbReference>
<dbReference type="EMBL" id="CP043641">
    <property type="protein sequence ID" value="QNE35979.1"/>
    <property type="molecule type" value="Genomic_DNA"/>
</dbReference>